<evidence type="ECO:0000313" key="3">
    <source>
        <dbReference type="EMBL" id="UOO96849.1"/>
    </source>
</evidence>
<dbReference type="GeneID" id="71763205"/>
<dbReference type="GO" id="GO:0016787">
    <property type="term" value="F:hydrolase activity"/>
    <property type="evidence" value="ECO:0007669"/>
    <property type="project" value="UniProtKB-KW"/>
</dbReference>
<keyword evidence="3" id="KW-0378">Hydrolase</keyword>
<keyword evidence="1" id="KW-0472">Membrane</keyword>
<dbReference type="InterPro" id="IPR007404">
    <property type="entry name" value="YdjM-like"/>
</dbReference>
<dbReference type="EMBL" id="CP095006">
    <property type="protein sequence ID" value="UOO96849.1"/>
    <property type="molecule type" value="Genomic_DNA"/>
</dbReference>
<dbReference type="KEGG" id="hdo:MUK72_15115"/>
<evidence type="ECO:0000256" key="1">
    <source>
        <dbReference type="SAM" id="Phobius"/>
    </source>
</evidence>
<keyword evidence="1" id="KW-0812">Transmembrane</keyword>
<feature type="transmembrane region" description="Helical" evidence="1">
    <location>
        <begin position="44"/>
        <end position="63"/>
    </location>
</feature>
<feature type="transmembrane region" description="Helical" evidence="1">
    <location>
        <begin position="170"/>
        <end position="192"/>
    </location>
</feature>
<keyword evidence="3" id="KW-0614">Plasmid</keyword>
<proteinExistence type="predicted"/>
<reference evidence="2" key="3">
    <citation type="submission" date="2023-12" db="EMBL/GenBank/DDBJ databases">
        <authorList>
            <person name="Sun Q."/>
            <person name="Inoue M."/>
        </authorList>
    </citation>
    <scope>NUCLEOTIDE SEQUENCE</scope>
    <source>
        <strain evidence="2">JCM 12289</strain>
    </source>
</reference>
<feature type="transmembrane region" description="Helical" evidence="1">
    <location>
        <begin position="75"/>
        <end position="97"/>
    </location>
</feature>
<dbReference type="EMBL" id="BAAADN010000001">
    <property type="protein sequence ID" value="GAA0448995.1"/>
    <property type="molecule type" value="Genomic_DNA"/>
</dbReference>
<accession>A0AAV3SBA5</accession>
<protein>
    <submittedName>
        <fullName evidence="3">Metal-dependent hydrolase</fullName>
    </submittedName>
</protein>
<geneLocation type="plasmid" evidence="3 4">
    <name>unnamed1</name>
</geneLocation>
<evidence type="ECO:0000313" key="2">
    <source>
        <dbReference type="EMBL" id="GAA0448995.1"/>
    </source>
</evidence>
<evidence type="ECO:0000313" key="4">
    <source>
        <dbReference type="Proteomes" id="UP000830542"/>
    </source>
</evidence>
<sequence>MSSKTANQQMVAAVQSGPNTTPRLTATLGALLAYAPFGWWIADAYPAFAVAGGIAAVGVASIPDKLSPWIIPDEWTHSLLGAAAVGGLVAAAGWLIADNIVIYAGSRIVTSEAAAQYGFAVGGLAAYGHILADGLTATDVRPLWPISEREGSLDLPALVDPRNNDGRINLVGTIVIVALAVGVMSSTVTATML</sequence>
<dbReference type="RefSeq" id="WP_244705946.1">
    <property type="nucleotide sequence ID" value="NZ_BAAADN010000001.1"/>
</dbReference>
<dbReference type="AlphaFoldDB" id="A0AAV3SBA5"/>
<dbReference type="Pfam" id="PF04307">
    <property type="entry name" value="YdjM"/>
    <property type="match status" value="1"/>
</dbReference>
<reference evidence="3" key="2">
    <citation type="submission" date="2022-04" db="EMBL/GenBank/DDBJ databases">
        <title>Sequencing and genomic assembly of Halococcus dombrowskii.</title>
        <authorList>
            <person name="Lim S.W."/>
            <person name="MacLea K.S."/>
        </authorList>
    </citation>
    <scope>NUCLEOTIDE SEQUENCE</scope>
    <source>
        <strain evidence="3">H4</strain>
        <plasmid evidence="3">unnamed1</plasmid>
    </source>
</reference>
<gene>
    <name evidence="2" type="ORF">GCM10008985_00420</name>
    <name evidence="3" type="ORF">MUK72_15115</name>
</gene>
<evidence type="ECO:0000313" key="5">
    <source>
        <dbReference type="Proteomes" id="UP001500962"/>
    </source>
</evidence>
<keyword evidence="1" id="KW-1133">Transmembrane helix</keyword>
<name>A0AAV3SBA5_HALDO</name>
<dbReference type="Proteomes" id="UP001500962">
    <property type="component" value="Unassembled WGS sequence"/>
</dbReference>
<dbReference type="Proteomes" id="UP000830542">
    <property type="component" value="Plasmid unnamed1"/>
</dbReference>
<reference evidence="2" key="1">
    <citation type="journal article" date="2014" name="Int. J. Syst. Evol. Microbiol.">
        <title>Complete genome sequence of Corynebacterium casei LMG S-19264T (=DSM 44701T), isolated from a smear-ripened cheese.</title>
        <authorList>
            <consortium name="US DOE Joint Genome Institute (JGI-PGF)"/>
            <person name="Walter F."/>
            <person name="Albersmeier A."/>
            <person name="Kalinowski J."/>
            <person name="Ruckert C."/>
        </authorList>
    </citation>
    <scope>NUCLEOTIDE SEQUENCE</scope>
    <source>
        <strain evidence="2">JCM 12289</strain>
    </source>
</reference>
<keyword evidence="4" id="KW-1185">Reference proteome</keyword>
<organism evidence="2 5">
    <name type="scientific">Halococcus dombrowskii</name>
    <dbReference type="NCBI Taxonomy" id="179637"/>
    <lineage>
        <taxon>Archaea</taxon>
        <taxon>Methanobacteriati</taxon>
        <taxon>Methanobacteriota</taxon>
        <taxon>Stenosarchaea group</taxon>
        <taxon>Halobacteria</taxon>
        <taxon>Halobacteriales</taxon>
        <taxon>Halococcaceae</taxon>
        <taxon>Halococcus</taxon>
    </lineage>
</organism>